<name>A0A0F4GX53_9PEZI</name>
<dbReference type="OrthoDB" id="16679at2759"/>
<evidence type="ECO:0000313" key="9">
    <source>
        <dbReference type="Proteomes" id="UP000033647"/>
    </source>
</evidence>
<comment type="subcellular location">
    <subcellularLocation>
        <location evidence="6">Membrane</location>
        <topology evidence="6">Single-pass membrane protein</topology>
    </subcellularLocation>
    <subcellularLocation>
        <location evidence="6">Endoplasmic reticulum membrane</location>
        <topology evidence="6">Single-pass membrane protein</topology>
    </subcellularLocation>
</comment>
<feature type="compositionally biased region" description="Polar residues" evidence="7">
    <location>
        <begin position="8"/>
        <end position="28"/>
    </location>
</feature>
<keyword evidence="3 6" id="KW-0256">Endoplasmic reticulum</keyword>
<keyword evidence="5 6" id="KW-0472">Membrane</keyword>
<keyword evidence="2 6" id="KW-0812">Transmembrane</keyword>
<comment type="similarity">
    <text evidence="1 6">Belongs to the RAMP4 family.</text>
</comment>
<feature type="transmembrane region" description="Helical" evidence="6">
    <location>
        <begin position="67"/>
        <end position="88"/>
    </location>
</feature>
<evidence type="ECO:0000256" key="1">
    <source>
        <dbReference type="ARBA" id="ARBA00005500"/>
    </source>
</evidence>
<gene>
    <name evidence="8" type="ORF">TI39_contig266g00005</name>
</gene>
<comment type="function">
    <text evidence="6">Interacts with target proteins during translocation into the lumen of the endoplasmic reticulum. Protects unfolded target proteins against degradation and facilitate correct glycosylation.</text>
</comment>
<reference evidence="8 9" key="1">
    <citation type="submission" date="2015-03" db="EMBL/GenBank/DDBJ databases">
        <title>RNA-seq based gene annotation and comparative genomics of four Zymoseptoria species reveal species-specific pathogenicity related genes and transposable element activity.</title>
        <authorList>
            <person name="Grandaubert J."/>
            <person name="Bhattacharyya A."/>
            <person name="Stukenbrock E.H."/>
        </authorList>
    </citation>
    <scope>NUCLEOTIDE SEQUENCE [LARGE SCALE GENOMIC DNA]</scope>
    <source>
        <strain evidence="8 9">Zb18110</strain>
    </source>
</reference>
<keyword evidence="9" id="KW-1185">Reference proteome</keyword>
<evidence type="ECO:0000313" key="8">
    <source>
        <dbReference type="EMBL" id="KJY01972.1"/>
    </source>
</evidence>
<dbReference type="InterPro" id="IPR010580">
    <property type="entry name" value="ER_stress-assoc"/>
</dbReference>
<sequence>MVQPLPSPTSLESTQLTKAAQVQTPQQRKANIAFARTQEKKMGRAPSDTPVVAKKEKVQKAPISAGWLYLLLFVVCGGLVFELVRLILSGAGGLF</sequence>
<dbReference type="GO" id="GO:0005789">
    <property type="term" value="C:endoplasmic reticulum membrane"/>
    <property type="evidence" value="ECO:0007669"/>
    <property type="project" value="UniProtKB-SubCell"/>
</dbReference>
<evidence type="ECO:0000256" key="2">
    <source>
        <dbReference type="ARBA" id="ARBA00022692"/>
    </source>
</evidence>
<evidence type="ECO:0000256" key="5">
    <source>
        <dbReference type="ARBA" id="ARBA00023136"/>
    </source>
</evidence>
<evidence type="ECO:0000256" key="4">
    <source>
        <dbReference type="ARBA" id="ARBA00022989"/>
    </source>
</evidence>
<accession>A0A0F4GX53</accession>
<comment type="caution">
    <text evidence="8">The sequence shown here is derived from an EMBL/GenBank/DDBJ whole genome shotgun (WGS) entry which is preliminary data.</text>
</comment>
<feature type="region of interest" description="Disordered" evidence="7">
    <location>
        <begin position="1"/>
        <end position="28"/>
    </location>
</feature>
<evidence type="ECO:0000256" key="6">
    <source>
        <dbReference type="RuleBase" id="RU364120"/>
    </source>
</evidence>
<dbReference type="AlphaFoldDB" id="A0A0F4GX53"/>
<organism evidence="8 9">
    <name type="scientific">Zymoseptoria brevis</name>
    <dbReference type="NCBI Taxonomy" id="1047168"/>
    <lineage>
        <taxon>Eukaryota</taxon>
        <taxon>Fungi</taxon>
        <taxon>Dikarya</taxon>
        <taxon>Ascomycota</taxon>
        <taxon>Pezizomycotina</taxon>
        <taxon>Dothideomycetes</taxon>
        <taxon>Dothideomycetidae</taxon>
        <taxon>Mycosphaerellales</taxon>
        <taxon>Mycosphaerellaceae</taxon>
        <taxon>Zymoseptoria</taxon>
    </lineage>
</organism>
<keyword evidence="4 6" id="KW-1133">Transmembrane helix</keyword>
<proteinExistence type="inferred from homology"/>
<evidence type="ECO:0000256" key="3">
    <source>
        <dbReference type="ARBA" id="ARBA00022824"/>
    </source>
</evidence>
<dbReference type="EMBL" id="LAFY01000258">
    <property type="protein sequence ID" value="KJY01972.1"/>
    <property type="molecule type" value="Genomic_DNA"/>
</dbReference>
<evidence type="ECO:0000256" key="7">
    <source>
        <dbReference type="SAM" id="MobiDB-lite"/>
    </source>
</evidence>
<protein>
    <recommendedName>
        <fullName evidence="6">Stress-associated endoplasmic reticulum protein</fullName>
    </recommendedName>
</protein>
<dbReference type="Proteomes" id="UP000033647">
    <property type="component" value="Unassembled WGS sequence"/>
</dbReference>
<dbReference type="Pfam" id="PF06624">
    <property type="entry name" value="RAMP4"/>
    <property type="match status" value="1"/>
</dbReference>